<dbReference type="SMART" id="SM00866">
    <property type="entry name" value="UTRA"/>
    <property type="match status" value="1"/>
</dbReference>
<gene>
    <name evidence="5" type="ORF">N783_08655</name>
</gene>
<proteinExistence type="predicted"/>
<evidence type="ECO:0000256" key="3">
    <source>
        <dbReference type="ARBA" id="ARBA00023163"/>
    </source>
</evidence>
<dbReference type="InterPro" id="IPR036388">
    <property type="entry name" value="WH-like_DNA-bd_sf"/>
</dbReference>
<dbReference type="GO" id="GO:0003700">
    <property type="term" value="F:DNA-binding transcription factor activity"/>
    <property type="evidence" value="ECO:0007669"/>
    <property type="project" value="InterPro"/>
</dbReference>
<dbReference type="RefSeq" id="WP_027446643.1">
    <property type="nucleotide sequence ID" value="NZ_AULJ01000038.1"/>
</dbReference>
<dbReference type="PANTHER" id="PTHR44846">
    <property type="entry name" value="MANNOSYL-D-GLYCERATE TRANSPORT/METABOLISM SYSTEM REPRESSOR MNGR-RELATED"/>
    <property type="match status" value="1"/>
</dbReference>
<evidence type="ECO:0000256" key="1">
    <source>
        <dbReference type="ARBA" id="ARBA00023015"/>
    </source>
</evidence>
<dbReference type="Gene3D" id="1.10.10.10">
    <property type="entry name" value="Winged helix-like DNA-binding domain superfamily/Winged helix DNA-binding domain"/>
    <property type="match status" value="1"/>
</dbReference>
<dbReference type="GO" id="GO:0003677">
    <property type="term" value="F:DNA binding"/>
    <property type="evidence" value="ECO:0007669"/>
    <property type="project" value="UniProtKB-KW"/>
</dbReference>
<name>A0A0A5GB15_9BACI</name>
<dbReference type="GO" id="GO:0045892">
    <property type="term" value="P:negative regulation of DNA-templated transcription"/>
    <property type="evidence" value="ECO:0007669"/>
    <property type="project" value="TreeGrafter"/>
</dbReference>
<dbReference type="Pfam" id="PF00392">
    <property type="entry name" value="GntR"/>
    <property type="match status" value="1"/>
</dbReference>
<evidence type="ECO:0000313" key="6">
    <source>
        <dbReference type="Proteomes" id="UP000030403"/>
    </source>
</evidence>
<dbReference type="CDD" id="cd07377">
    <property type="entry name" value="WHTH_GntR"/>
    <property type="match status" value="1"/>
</dbReference>
<dbReference type="STRING" id="1385511.GCA_000425225_03000"/>
<dbReference type="AlphaFoldDB" id="A0A0A5GB15"/>
<dbReference type="eggNOG" id="COG2188">
    <property type="taxonomic scope" value="Bacteria"/>
</dbReference>
<dbReference type="PRINTS" id="PR00035">
    <property type="entry name" value="HTHGNTR"/>
</dbReference>
<dbReference type="FunFam" id="1.10.10.10:FF:000079">
    <property type="entry name" value="GntR family transcriptional regulator"/>
    <property type="match status" value="1"/>
</dbReference>
<comment type="caution">
    <text evidence="5">The sequence shown here is derived from an EMBL/GenBank/DDBJ whole genome shotgun (WGS) entry which is preliminary data.</text>
</comment>
<dbReference type="SUPFAM" id="SSF46785">
    <property type="entry name" value="Winged helix' DNA-binding domain"/>
    <property type="match status" value="1"/>
</dbReference>
<dbReference type="InterPro" id="IPR050679">
    <property type="entry name" value="Bact_HTH_transcr_reg"/>
</dbReference>
<dbReference type="SUPFAM" id="SSF64288">
    <property type="entry name" value="Chorismate lyase-like"/>
    <property type="match status" value="1"/>
</dbReference>
<protein>
    <submittedName>
        <fullName evidence="5">GntR family transcriptional regulator</fullName>
    </submittedName>
</protein>
<feature type="domain" description="HTH gntR-type" evidence="4">
    <location>
        <begin position="8"/>
        <end position="76"/>
    </location>
</feature>
<sequence length="241" mass="27908">MINKQSPLPIYYQIIEDLKNRIEQQEFNPGDMIPSERELSEGYNVSRMTVRQAITNMVNDGHLYRERGKGTFVSERKIEQPLQGMTGFTEDMKQRGMTASSKLLVFKTIPIPQDIATKLQLDMEQQVYEIKRIRYADHKPMAVETTYIHTALIPDLSEDLVQGSLYDYIENTLKLEIEKASQMIEATIADQHLSNLLEIPPASAILHMERHSFLKDGRAFEVVKSAYRADRYKFISDIYRT</sequence>
<dbReference type="InterPro" id="IPR011663">
    <property type="entry name" value="UTRA"/>
</dbReference>
<dbReference type="Pfam" id="PF07702">
    <property type="entry name" value="UTRA"/>
    <property type="match status" value="1"/>
</dbReference>
<dbReference type="EMBL" id="AVPF01000020">
    <property type="protein sequence ID" value="KGX88310.1"/>
    <property type="molecule type" value="Genomic_DNA"/>
</dbReference>
<keyword evidence="3" id="KW-0804">Transcription</keyword>
<dbReference type="OrthoDB" id="9815017at2"/>
<evidence type="ECO:0000256" key="2">
    <source>
        <dbReference type="ARBA" id="ARBA00023125"/>
    </source>
</evidence>
<accession>A0A0A5GB15</accession>
<keyword evidence="6" id="KW-1185">Reference proteome</keyword>
<evidence type="ECO:0000259" key="4">
    <source>
        <dbReference type="PROSITE" id="PS50949"/>
    </source>
</evidence>
<reference evidence="5 6" key="1">
    <citation type="submission" date="2013-08" db="EMBL/GenBank/DDBJ databases">
        <authorList>
            <person name="Huang J."/>
            <person name="Wang G."/>
        </authorList>
    </citation>
    <scope>NUCLEOTIDE SEQUENCE [LARGE SCALE GENOMIC DNA]</scope>
    <source>
        <strain evidence="5 6">BH030004</strain>
    </source>
</reference>
<organism evidence="5 6">
    <name type="scientific">Pontibacillus marinus BH030004 = DSM 16465</name>
    <dbReference type="NCBI Taxonomy" id="1385511"/>
    <lineage>
        <taxon>Bacteria</taxon>
        <taxon>Bacillati</taxon>
        <taxon>Bacillota</taxon>
        <taxon>Bacilli</taxon>
        <taxon>Bacillales</taxon>
        <taxon>Bacillaceae</taxon>
        <taxon>Pontibacillus</taxon>
    </lineage>
</organism>
<dbReference type="SMART" id="SM00345">
    <property type="entry name" value="HTH_GNTR"/>
    <property type="match status" value="1"/>
</dbReference>
<dbReference type="InterPro" id="IPR000524">
    <property type="entry name" value="Tscrpt_reg_HTH_GntR"/>
</dbReference>
<dbReference type="PROSITE" id="PS50949">
    <property type="entry name" value="HTH_GNTR"/>
    <property type="match status" value="1"/>
</dbReference>
<dbReference type="Proteomes" id="UP000030403">
    <property type="component" value="Unassembled WGS sequence"/>
</dbReference>
<dbReference type="PANTHER" id="PTHR44846:SF1">
    <property type="entry name" value="MANNOSYL-D-GLYCERATE TRANSPORT_METABOLISM SYSTEM REPRESSOR MNGR-RELATED"/>
    <property type="match status" value="1"/>
</dbReference>
<dbReference type="Gene3D" id="3.40.1410.10">
    <property type="entry name" value="Chorismate lyase-like"/>
    <property type="match status" value="1"/>
</dbReference>
<dbReference type="InterPro" id="IPR028978">
    <property type="entry name" value="Chorismate_lyase_/UTRA_dom_sf"/>
</dbReference>
<keyword evidence="2" id="KW-0238">DNA-binding</keyword>
<evidence type="ECO:0000313" key="5">
    <source>
        <dbReference type="EMBL" id="KGX88310.1"/>
    </source>
</evidence>
<dbReference type="InterPro" id="IPR036390">
    <property type="entry name" value="WH_DNA-bd_sf"/>
</dbReference>
<keyword evidence="1" id="KW-0805">Transcription regulation</keyword>